<dbReference type="SUPFAM" id="SSF51261">
    <property type="entry name" value="Duplicated hybrid motif"/>
    <property type="match status" value="1"/>
</dbReference>
<evidence type="ECO:0000313" key="3">
    <source>
        <dbReference type="Proteomes" id="UP000651271"/>
    </source>
</evidence>
<gene>
    <name evidence="2" type="ORF">H8B04_11640</name>
</gene>
<dbReference type="PANTHER" id="PTHR21666:SF270">
    <property type="entry name" value="MUREIN HYDROLASE ACTIVATOR ENVC"/>
    <property type="match status" value="1"/>
</dbReference>
<evidence type="ECO:0000259" key="1">
    <source>
        <dbReference type="Pfam" id="PF01551"/>
    </source>
</evidence>
<reference evidence="2 3" key="1">
    <citation type="submission" date="2020-08" db="EMBL/GenBank/DDBJ databases">
        <title>Sphingobacterium sp. DN04309 isolated from aquaculture water.</title>
        <authorList>
            <person name="Zhang M."/>
        </authorList>
    </citation>
    <scope>NUCLEOTIDE SEQUENCE [LARGE SCALE GENOMIC DNA]</scope>
    <source>
        <strain evidence="2 3">DN04309</strain>
    </source>
</reference>
<sequence>MISLLLNFCLCGRGIKSLLLAFWLSVLLLPKIHFAQQLKISSPLPKLIVTSPYGKRIHPILGVQKFHSGIDLKSQSDTIKSILDGQVLQAGYNRQLGNFIAIKHGALEIWYAHLSRIYVMAEDMVSAGENIGITGNTGLATGEHLHLAIKINGYFINPLKFLKALQNHN</sequence>
<dbReference type="Gene3D" id="2.70.70.10">
    <property type="entry name" value="Glucose Permease (Domain IIA)"/>
    <property type="match status" value="1"/>
</dbReference>
<dbReference type="InterPro" id="IPR016047">
    <property type="entry name" value="M23ase_b-sheet_dom"/>
</dbReference>
<name>A0ABR7YFX3_9SPHI</name>
<comment type="caution">
    <text evidence="2">The sequence shown here is derived from an EMBL/GenBank/DDBJ whole genome shotgun (WGS) entry which is preliminary data.</text>
</comment>
<accession>A0ABR7YFX3</accession>
<feature type="domain" description="M23ase beta-sheet core" evidence="1">
    <location>
        <begin position="65"/>
        <end position="158"/>
    </location>
</feature>
<dbReference type="EMBL" id="JACOIJ010000022">
    <property type="protein sequence ID" value="MBD1430210.1"/>
    <property type="molecule type" value="Genomic_DNA"/>
</dbReference>
<dbReference type="CDD" id="cd12797">
    <property type="entry name" value="M23_peptidase"/>
    <property type="match status" value="1"/>
</dbReference>
<dbReference type="RefSeq" id="WP_190302464.1">
    <property type="nucleotide sequence ID" value="NZ_JACOIJ010000022.1"/>
</dbReference>
<organism evidence="2 3">
    <name type="scientific">Sphingobacterium litopenaei</name>
    <dbReference type="NCBI Taxonomy" id="2763500"/>
    <lineage>
        <taxon>Bacteria</taxon>
        <taxon>Pseudomonadati</taxon>
        <taxon>Bacteroidota</taxon>
        <taxon>Sphingobacteriia</taxon>
        <taxon>Sphingobacteriales</taxon>
        <taxon>Sphingobacteriaceae</taxon>
        <taxon>Sphingobacterium</taxon>
    </lineage>
</organism>
<dbReference type="InterPro" id="IPR050570">
    <property type="entry name" value="Cell_wall_metabolism_enzyme"/>
</dbReference>
<evidence type="ECO:0000313" key="2">
    <source>
        <dbReference type="EMBL" id="MBD1430210.1"/>
    </source>
</evidence>
<dbReference type="InterPro" id="IPR011055">
    <property type="entry name" value="Dup_hybrid_motif"/>
</dbReference>
<protein>
    <submittedName>
        <fullName evidence="2">M23 family metallopeptidase</fullName>
    </submittedName>
</protein>
<dbReference type="Pfam" id="PF01551">
    <property type="entry name" value="Peptidase_M23"/>
    <property type="match status" value="1"/>
</dbReference>
<keyword evidence="3" id="KW-1185">Reference proteome</keyword>
<dbReference type="Proteomes" id="UP000651271">
    <property type="component" value="Unassembled WGS sequence"/>
</dbReference>
<proteinExistence type="predicted"/>
<dbReference type="PANTHER" id="PTHR21666">
    <property type="entry name" value="PEPTIDASE-RELATED"/>
    <property type="match status" value="1"/>
</dbReference>